<feature type="domain" description="YknX-like C-terminal permuted SH3-like" evidence="1">
    <location>
        <begin position="392"/>
        <end position="453"/>
    </location>
</feature>
<sequence length="461" mass="46487">MTVRRGIPPLLLTVLLAGCSGPAPPEPQIGRVARAPVREIVEAPASVAARATAALVAPASGTVAALYVQDGDTVKKGQILARIRSPQAETQLDEARRAARRASRPLPAVGGVSPVRLPALKPPRSLDARLARCFADARKAARKVEDPAVRRRLLAAVDAAEAGSRAQRRALTDVANDLNRSIEQALSQVTGRIGAGLSGLTASMSSLQEASGSQARAAVRAAKATVDGLVIRAPFGGIVTLGGPSSGTGTAGLGDLIGRLPAGLSGQVASAPSGRSGGTVAAGVPVAAGDTVVTVTDVSTLTLAADVDETDVLLVSKGVPAEVEFDAVTGATYRAEVTGVGVTPKEGATGGVGYPVRLTLGPGAYDDGSPAPRPKPGMSAVVRLTVKESPDALAVPASAIVSSGKESVVWVVRNGAAERRTVRLGAQGDAEVEVVSGLMAGERIVVRGADTVHANQPIDLS</sequence>
<keyword evidence="3" id="KW-1185">Reference proteome</keyword>
<gene>
    <name evidence="2" type="ORF">AB0I59_25390</name>
</gene>
<dbReference type="RefSeq" id="WP_358136623.1">
    <property type="nucleotide sequence ID" value="NZ_JBFALK010000014.1"/>
</dbReference>
<dbReference type="SUPFAM" id="SSF51230">
    <property type="entry name" value="Single hybrid motif"/>
    <property type="match status" value="1"/>
</dbReference>
<dbReference type="Gene3D" id="2.40.30.170">
    <property type="match status" value="1"/>
</dbReference>
<dbReference type="Proteomes" id="UP001551675">
    <property type="component" value="Unassembled WGS sequence"/>
</dbReference>
<evidence type="ECO:0000313" key="3">
    <source>
        <dbReference type="Proteomes" id="UP001551675"/>
    </source>
</evidence>
<organism evidence="2 3">
    <name type="scientific">Microtetraspora glauca</name>
    <dbReference type="NCBI Taxonomy" id="1996"/>
    <lineage>
        <taxon>Bacteria</taxon>
        <taxon>Bacillati</taxon>
        <taxon>Actinomycetota</taxon>
        <taxon>Actinomycetes</taxon>
        <taxon>Streptosporangiales</taxon>
        <taxon>Streptosporangiaceae</taxon>
        <taxon>Microtetraspora</taxon>
    </lineage>
</organism>
<dbReference type="Gene3D" id="2.40.50.100">
    <property type="match status" value="1"/>
</dbReference>
<protein>
    <submittedName>
        <fullName evidence="2">Biotin/lipoyl-binding protein</fullName>
    </submittedName>
</protein>
<dbReference type="PROSITE" id="PS51257">
    <property type="entry name" value="PROKAR_LIPOPROTEIN"/>
    <property type="match status" value="1"/>
</dbReference>
<comment type="caution">
    <text evidence="2">The sequence shown here is derived from an EMBL/GenBank/DDBJ whole genome shotgun (WGS) entry which is preliminary data.</text>
</comment>
<reference evidence="2 3" key="1">
    <citation type="submission" date="2024-06" db="EMBL/GenBank/DDBJ databases">
        <title>The Natural Products Discovery Center: Release of the First 8490 Sequenced Strains for Exploring Actinobacteria Biosynthetic Diversity.</title>
        <authorList>
            <person name="Kalkreuter E."/>
            <person name="Kautsar S.A."/>
            <person name="Yang D."/>
            <person name="Bader C.D."/>
            <person name="Teijaro C.N."/>
            <person name="Fluegel L."/>
            <person name="Davis C.M."/>
            <person name="Simpson J.R."/>
            <person name="Lauterbach L."/>
            <person name="Steele A.D."/>
            <person name="Gui C."/>
            <person name="Meng S."/>
            <person name="Li G."/>
            <person name="Viehrig K."/>
            <person name="Ye F."/>
            <person name="Su P."/>
            <person name="Kiefer A.F."/>
            <person name="Nichols A."/>
            <person name="Cepeda A.J."/>
            <person name="Yan W."/>
            <person name="Fan B."/>
            <person name="Jiang Y."/>
            <person name="Adhikari A."/>
            <person name="Zheng C.-J."/>
            <person name="Schuster L."/>
            <person name="Cowan T.M."/>
            <person name="Smanski M.J."/>
            <person name="Chevrette M.G."/>
            <person name="De Carvalho L.P.S."/>
            <person name="Shen B."/>
        </authorList>
    </citation>
    <scope>NUCLEOTIDE SEQUENCE [LARGE SCALE GENOMIC DNA]</scope>
    <source>
        <strain evidence="2 3">NPDC050100</strain>
    </source>
</reference>
<proteinExistence type="predicted"/>
<dbReference type="InterPro" id="IPR058637">
    <property type="entry name" value="YknX-like_C"/>
</dbReference>
<accession>A0ABV3GJY3</accession>
<dbReference type="Gene3D" id="2.40.420.20">
    <property type="match status" value="1"/>
</dbReference>
<dbReference type="InterPro" id="IPR011053">
    <property type="entry name" value="Single_hybrid_motif"/>
</dbReference>
<evidence type="ECO:0000259" key="1">
    <source>
        <dbReference type="Pfam" id="PF25989"/>
    </source>
</evidence>
<dbReference type="Pfam" id="PF25989">
    <property type="entry name" value="YknX_C"/>
    <property type="match status" value="1"/>
</dbReference>
<dbReference type="PRINTS" id="PR01490">
    <property type="entry name" value="RTXTOXIND"/>
</dbReference>
<dbReference type="EMBL" id="JBFALK010000014">
    <property type="protein sequence ID" value="MEV0971950.1"/>
    <property type="molecule type" value="Genomic_DNA"/>
</dbReference>
<dbReference type="PANTHER" id="PTHR30469">
    <property type="entry name" value="MULTIDRUG RESISTANCE PROTEIN MDTA"/>
    <property type="match status" value="1"/>
</dbReference>
<name>A0ABV3GJY3_MICGL</name>
<evidence type="ECO:0000313" key="2">
    <source>
        <dbReference type="EMBL" id="MEV0971950.1"/>
    </source>
</evidence>